<dbReference type="Proteomes" id="UP000075882">
    <property type="component" value="Unassembled WGS sequence"/>
</dbReference>
<keyword evidence="3" id="KW-0378">Hydrolase</keyword>
<dbReference type="PANTHER" id="PTHR43142">
    <property type="entry name" value="CARBOXYLIC ESTER HYDROLASE"/>
    <property type="match status" value="1"/>
</dbReference>
<evidence type="ECO:0000256" key="3">
    <source>
        <dbReference type="ARBA" id="ARBA00022801"/>
    </source>
</evidence>
<comment type="similarity">
    <text evidence="1">Belongs to the type-B carboxylesterase/lipase family.</text>
</comment>
<name>A0A8W7PAT8_ANOCL</name>
<reference evidence="7" key="1">
    <citation type="submission" date="2022-08" db="UniProtKB">
        <authorList>
            <consortium name="EnsemblMetazoa"/>
        </authorList>
    </citation>
    <scope>IDENTIFICATION</scope>
</reference>
<evidence type="ECO:0000256" key="4">
    <source>
        <dbReference type="ARBA" id="ARBA00023180"/>
    </source>
</evidence>
<evidence type="ECO:0000313" key="7">
    <source>
        <dbReference type="EnsemblMetazoa" id="ACOM027924-PA.1"/>
    </source>
</evidence>
<dbReference type="AlphaFoldDB" id="A0A8W7PAT8"/>
<feature type="domain" description="Carboxylesterase type B" evidence="6">
    <location>
        <begin position="192"/>
        <end position="312"/>
    </location>
</feature>
<dbReference type="PANTHER" id="PTHR43142:SF1">
    <property type="entry name" value="CARBOXYLIC ESTER HYDROLASE"/>
    <property type="match status" value="1"/>
</dbReference>
<dbReference type="InterPro" id="IPR002018">
    <property type="entry name" value="CarbesteraseB"/>
</dbReference>
<keyword evidence="2" id="KW-0719">Serine esterase</keyword>
<feature type="domain" description="Carboxylesterase type B" evidence="6">
    <location>
        <begin position="18"/>
        <end position="191"/>
    </location>
</feature>
<evidence type="ECO:0000256" key="5">
    <source>
        <dbReference type="ARBA" id="ARBA00039155"/>
    </source>
</evidence>
<evidence type="ECO:0000259" key="6">
    <source>
        <dbReference type="Pfam" id="PF00135"/>
    </source>
</evidence>
<sequence>LIILGFSTPFVVGHDSAIVVNIQNGPIAGERRGDYYAFEGIPYAKPPLGNLRFASSELNDRWTEPRSTTKPGSICLQWAHFNKTKDKLKGAEDCLFLNVYTTSIDPTVRLPTIAFIHGGAFMFGAGSKSKPDHIIKRHIVLVTFNYRLGPLGFLSTEDDVIPGNFGLKDQVIALQWIRENIESFGGDPETIISNRLYFAGVTESIKLMQPHTKVYVYVDYFKIKYGIGEKLSKGADTTYLGVSHGEDVDLVFHSIAREHLPYTKEERIVINRFVTMYKHFAKGAAPRFGSHTLPLQDDRDKISYLKLNYPQSVVICASGLNDEEFWNSLDFNDAPYERICNSNPGIDE</sequence>
<protein>
    <recommendedName>
        <fullName evidence="5">carboxylesterase</fullName>
        <ecNumber evidence="5">3.1.1.1</ecNumber>
    </recommendedName>
</protein>
<organism evidence="7">
    <name type="scientific">Anopheles coluzzii</name>
    <name type="common">African malaria mosquito</name>
    <dbReference type="NCBI Taxonomy" id="1518534"/>
    <lineage>
        <taxon>Eukaryota</taxon>
        <taxon>Metazoa</taxon>
        <taxon>Ecdysozoa</taxon>
        <taxon>Arthropoda</taxon>
        <taxon>Hexapoda</taxon>
        <taxon>Insecta</taxon>
        <taxon>Pterygota</taxon>
        <taxon>Neoptera</taxon>
        <taxon>Endopterygota</taxon>
        <taxon>Diptera</taxon>
        <taxon>Nematocera</taxon>
        <taxon>Culicoidea</taxon>
        <taxon>Culicidae</taxon>
        <taxon>Anophelinae</taxon>
        <taxon>Anopheles</taxon>
    </lineage>
</organism>
<dbReference type="Pfam" id="PF00135">
    <property type="entry name" value="COesterase"/>
    <property type="match status" value="2"/>
</dbReference>
<dbReference type="VEuPathDB" id="VectorBase:ACON2_029672"/>
<dbReference type="Gene3D" id="3.40.50.1820">
    <property type="entry name" value="alpha/beta hydrolase"/>
    <property type="match status" value="2"/>
</dbReference>
<dbReference type="GO" id="GO:0106435">
    <property type="term" value="F:carboxylesterase activity"/>
    <property type="evidence" value="ECO:0007669"/>
    <property type="project" value="UniProtKB-EC"/>
</dbReference>
<dbReference type="InterPro" id="IPR029058">
    <property type="entry name" value="AB_hydrolase_fold"/>
</dbReference>
<dbReference type="EnsemblMetazoa" id="ACOM027924-RA">
    <property type="protein sequence ID" value="ACOM027924-PA.1"/>
    <property type="gene ID" value="ACOM027924"/>
</dbReference>
<evidence type="ECO:0000256" key="1">
    <source>
        <dbReference type="ARBA" id="ARBA00005964"/>
    </source>
</evidence>
<keyword evidence="4" id="KW-0325">Glycoprotein</keyword>
<evidence type="ECO:0000256" key="2">
    <source>
        <dbReference type="ARBA" id="ARBA00022487"/>
    </source>
</evidence>
<proteinExistence type="inferred from homology"/>
<accession>A0A8W7PAT8</accession>
<dbReference type="SUPFAM" id="SSF53474">
    <property type="entry name" value="alpha/beta-Hydrolases"/>
    <property type="match status" value="1"/>
</dbReference>
<dbReference type="EC" id="3.1.1.1" evidence="5"/>